<dbReference type="InterPro" id="IPR020568">
    <property type="entry name" value="Ribosomal_Su5_D2-typ_SF"/>
</dbReference>
<dbReference type="InterPro" id="IPR013507">
    <property type="entry name" value="DNA_mismatch_S5_2-like"/>
</dbReference>
<dbReference type="InterPro" id="IPR042121">
    <property type="entry name" value="MutL_C_regsub"/>
</dbReference>
<dbReference type="Gene3D" id="3.30.565.10">
    <property type="entry name" value="Histidine kinase-like ATPase, C-terminal domain"/>
    <property type="match status" value="1"/>
</dbReference>
<dbReference type="PANTHER" id="PTHR10073:SF12">
    <property type="entry name" value="DNA MISMATCH REPAIR PROTEIN MLH1"/>
    <property type="match status" value="1"/>
</dbReference>
<dbReference type="InterPro" id="IPR014790">
    <property type="entry name" value="MutL_C"/>
</dbReference>
<dbReference type="GO" id="GO:0016887">
    <property type="term" value="F:ATP hydrolysis activity"/>
    <property type="evidence" value="ECO:0007669"/>
    <property type="project" value="InterPro"/>
</dbReference>
<dbReference type="CDD" id="cd00782">
    <property type="entry name" value="MutL_Trans"/>
    <property type="match status" value="1"/>
</dbReference>
<dbReference type="SUPFAM" id="SSF54211">
    <property type="entry name" value="Ribosomal protein S5 domain 2-like"/>
    <property type="match status" value="1"/>
</dbReference>
<evidence type="ECO:0000256" key="3">
    <source>
        <dbReference type="ARBA" id="ARBA00023204"/>
    </source>
</evidence>
<dbReference type="CDD" id="cd16926">
    <property type="entry name" value="HATPase_MutL-MLH-PMS-like"/>
    <property type="match status" value="1"/>
</dbReference>
<keyword evidence="2 4" id="KW-0227">DNA damage</keyword>
<dbReference type="InterPro" id="IPR020667">
    <property type="entry name" value="DNA_mismatch_repair_MutL"/>
</dbReference>
<dbReference type="GO" id="GO:0005524">
    <property type="term" value="F:ATP binding"/>
    <property type="evidence" value="ECO:0007669"/>
    <property type="project" value="InterPro"/>
</dbReference>
<dbReference type="GO" id="GO:0032300">
    <property type="term" value="C:mismatch repair complex"/>
    <property type="evidence" value="ECO:0007669"/>
    <property type="project" value="InterPro"/>
</dbReference>
<dbReference type="InterPro" id="IPR037198">
    <property type="entry name" value="MutL_C_sf"/>
</dbReference>
<dbReference type="Pfam" id="PF01119">
    <property type="entry name" value="DNA_mis_repair"/>
    <property type="match status" value="1"/>
</dbReference>
<reference evidence="8" key="1">
    <citation type="submission" date="2019-11" db="EMBL/GenBank/DDBJ databases">
        <authorList>
            <person name="Feng L."/>
        </authorList>
    </citation>
    <scope>NUCLEOTIDE SEQUENCE</scope>
    <source>
        <strain evidence="8">AundefinedLFYP135</strain>
    </source>
</reference>
<feature type="domain" description="MutL C-terminal dimerisation" evidence="6">
    <location>
        <begin position="483"/>
        <end position="623"/>
    </location>
</feature>
<dbReference type="InterPro" id="IPR042120">
    <property type="entry name" value="MutL_C_dimsub"/>
</dbReference>
<feature type="region of interest" description="Disordered" evidence="5">
    <location>
        <begin position="361"/>
        <end position="411"/>
    </location>
</feature>
<evidence type="ECO:0000259" key="6">
    <source>
        <dbReference type="SMART" id="SM00853"/>
    </source>
</evidence>
<evidence type="ECO:0000256" key="4">
    <source>
        <dbReference type="HAMAP-Rule" id="MF_00149"/>
    </source>
</evidence>
<dbReference type="PANTHER" id="PTHR10073">
    <property type="entry name" value="DNA MISMATCH REPAIR PROTEIN MLH, PMS, MUTL"/>
    <property type="match status" value="1"/>
</dbReference>
<comment type="similarity">
    <text evidence="1 4">Belongs to the DNA mismatch repair MutL/HexB family.</text>
</comment>
<name>A0A6N2SCF3_9FIRM</name>
<dbReference type="Gene3D" id="3.30.1370.100">
    <property type="entry name" value="MutL, C-terminal domain, regulatory subdomain"/>
    <property type="match status" value="1"/>
</dbReference>
<dbReference type="GO" id="GO:0140664">
    <property type="term" value="F:ATP-dependent DNA damage sensor activity"/>
    <property type="evidence" value="ECO:0007669"/>
    <property type="project" value="InterPro"/>
</dbReference>
<comment type="function">
    <text evidence="4">This protein is involved in the repair of mismatches in DNA. It is required for dam-dependent methyl-directed DNA mismatch repair. May act as a 'molecular matchmaker', a protein that promotes the formation of a stable complex between two or more DNA-binding proteins in an ATP-dependent manner without itself being part of a final effector complex.</text>
</comment>
<evidence type="ECO:0000256" key="5">
    <source>
        <dbReference type="SAM" id="MobiDB-lite"/>
    </source>
</evidence>
<dbReference type="InterPro" id="IPR038973">
    <property type="entry name" value="MutL/Mlh/Pms-like"/>
</dbReference>
<dbReference type="InterPro" id="IPR014762">
    <property type="entry name" value="DNA_mismatch_repair_CS"/>
</dbReference>
<dbReference type="Gene3D" id="3.30.230.10">
    <property type="match status" value="1"/>
</dbReference>
<dbReference type="NCBIfam" id="TIGR00585">
    <property type="entry name" value="mutl"/>
    <property type="match status" value="1"/>
</dbReference>
<feature type="region of interest" description="Disordered" evidence="5">
    <location>
        <begin position="433"/>
        <end position="467"/>
    </location>
</feature>
<evidence type="ECO:0000256" key="1">
    <source>
        <dbReference type="ARBA" id="ARBA00006082"/>
    </source>
</evidence>
<dbReference type="SMART" id="SM01340">
    <property type="entry name" value="DNA_mis_repair"/>
    <property type="match status" value="1"/>
</dbReference>
<evidence type="ECO:0000256" key="2">
    <source>
        <dbReference type="ARBA" id="ARBA00022763"/>
    </source>
</evidence>
<protein>
    <recommendedName>
        <fullName evidence="4">DNA mismatch repair protein MutL</fullName>
    </recommendedName>
</protein>
<dbReference type="SUPFAM" id="SSF118116">
    <property type="entry name" value="DNA mismatch repair protein MutL"/>
    <property type="match status" value="1"/>
</dbReference>
<dbReference type="Pfam" id="PF13589">
    <property type="entry name" value="HATPase_c_3"/>
    <property type="match status" value="1"/>
</dbReference>
<dbReference type="SMART" id="SM00853">
    <property type="entry name" value="MutL_C"/>
    <property type="match status" value="1"/>
</dbReference>
<gene>
    <name evidence="4 8" type="primary">mutL</name>
    <name evidence="8" type="ORF">AULFYP135_00857</name>
</gene>
<organism evidence="8">
    <name type="scientific">uncultured Anaerotruncus sp</name>
    <dbReference type="NCBI Taxonomy" id="905011"/>
    <lineage>
        <taxon>Bacteria</taxon>
        <taxon>Bacillati</taxon>
        <taxon>Bacillota</taxon>
        <taxon>Clostridia</taxon>
        <taxon>Eubacteriales</taxon>
        <taxon>Oscillospiraceae</taxon>
        <taxon>Anaerotruncus</taxon>
        <taxon>environmental samples</taxon>
    </lineage>
</organism>
<dbReference type="Pfam" id="PF08676">
    <property type="entry name" value="MutL_C"/>
    <property type="match status" value="1"/>
</dbReference>
<keyword evidence="3 4" id="KW-0234">DNA repair</keyword>
<dbReference type="Gene3D" id="3.30.1540.20">
    <property type="entry name" value="MutL, C-terminal domain, dimerisation subdomain"/>
    <property type="match status" value="1"/>
</dbReference>
<evidence type="ECO:0000259" key="7">
    <source>
        <dbReference type="SMART" id="SM01340"/>
    </source>
</evidence>
<dbReference type="PROSITE" id="PS00058">
    <property type="entry name" value="DNA_MISMATCH_REPAIR_1"/>
    <property type="match status" value="1"/>
</dbReference>
<proteinExistence type="inferred from homology"/>
<dbReference type="InterPro" id="IPR036890">
    <property type="entry name" value="HATPase_C_sf"/>
</dbReference>
<dbReference type="HAMAP" id="MF_00149">
    <property type="entry name" value="DNA_mis_repair"/>
    <property type="match status" value="1"/>
</dbReference>
<evidence type="ECO:0000313" key="8">
    <source>
        <dbReference type="EMBL" id="VYS90644.1"/>
    </source>
</evidence>
<dbReference type="GO" id="GO:0030983">
    <property type="term" value="F:mismatched DNA binding"/>
    <property type="evidence" value="ECO:0007669"/>
    <property type="project" value="InterPro"/>
</dbReference>
<dbReference type="AlphaFoldDB" id="A0A6N2SCF3"/>
<dbReference type="GO" id="GO:0006298">
    <property type="term" value="P:mismatch repair"/>
    <property type="evidence" value="ECO:0007669"/>
    <property type="project" value="UniProtKB-UniRule"/>
</dbReference>
<accession>A0A6N2SCF3</accession>
<dbReference type="FunFam" id="3.30.565.10:FF:000003">
    <property type="entry name" value="DNA mismatch repair endonuclease MutL"/>
    <property type="match status" value="1"/>
</dbReference>
<dbReference type="EMBL" id="CACRSL010000003">
    <property type="protein sequence ID" value="VYS90644.1"/>
    <property type="molecule type" value="Genomic_DNA"/>
</dbReference>
<sequence length="667" mass="73046">MAKIHLLQQEVAELIAAGEVVERPASIVKELVENAIDAGADQISIEIKGGGVRYIRITDNGCGIAREDVRNAFLRHATSKVLTAEDLNGILTFGFRGEALASVAAMCRVEILTRTAEETCGTRYVIEGGVEKDLLDAGCPVGTTLVVRDVFYNTPARMKFLKKDSTEGMGVSNVVDRMALSNPGVSFRYLREGELKLTTPGNGDLLSAIHAVYGKEFSSSLIPLGEGRGLVRAEGYISKPECARGTRSMQHFFVNGRYVHSKTCAAALEEAYKNSTMVGKFPGCVLNLVIPPDTVDVNVHPAKTEVRFSDEKTVYNVVYAACKDAVSQYSKDRFLGDPQPAKKPSITPFGLRAFDHTGEQQRFSHLEHSASSAPPPQRGWAPPPKLEPQQKRDWNTGSQSKVIPSKPDTPSRETLLVADDVLVPYRIKGTAAAQKQMEIPPQKSIEADKPPLSGRGGIPPAGENKPAPLLYSGDTDPYEDIRLVGEVFGTYLVLQTPDAIILVDKHAAHERYIFNQLKSQGREMERQVLLSPIPVNLSKEEYAAAVESLDLFEEAGFSAEDFGDGCLLIRETPLLLNQLDIPAVVAEVASKIAAHNREVTPDLIEDLYHSVACKSAIKAHDKNGALELSQLVRLIRENDDLRYCPHGRPISVRITQKELEKMFGRIV</sequence>
<dbReference type="InterPro" id="IPR002099">
    <property type="entry name" value="MutL/Mlh/PMS"/>
</dbReference>
<dbReference type="InterPro" id="IPR014721">
    <property type="entry name" value="Ribsml_uS5_D2-typ_fold_subgr"/>
</dbReference>
<feature type="compositionally biased region" description="Pro residues" evidence="5">
    <location>
        <begin position="373"/>
        <end position="386"/>
    </location>
</feature>
<dbReference type="SUPFAM" id="SSF55874">
    <property type="entry name" value="ATPase domain of HSP90 chaperone/DNA topoisomerase II/histidine kinase"/>
    <property type="match status" value="1"/>
</dbReference>
<feature type="domain" description="DNA mismatch repair protein S5" evidence="7">
    <location>
        <begin position="209"/>
        <end position="327"/>
    </location>
</feature>